<reference evidence="2 3" key="1">
    <citation type="journal article" date="2016" name="Nat. Commun.">
        <title>Thousands of microbial genomes shed light on interconnected biogeochemical processes in an aquifer system.</title>
        <authorList>
            <person name="Anantharaman K."/>
            <person name="Brown C.T."/>
            <person name="Hug L.A."/>
            <person name="Sharon I."/>
            <person name="Castelle C.J."/>
            <person name="Probst A.J."/>
            <person name="Thomas B.C."/>
            <person name="Singh A."/>
            <person name="Wilkins M.J."/>
            <person name="Karaoz U."/>
            <person name="Brodie E.L."/>
            <person name="Williams K.H."/>
            <person name="Hubbard S.S."/>
            <person name="Banfield J.F."/>
        </authorList>
    </citation>
    <scope>NUCLEOTIDE SEQUENCE [LARGE SCALE GENOMIC DNA]</scope>
</reference>
<feature type="region of interest" description="Disordered" evidence="1">
    <location>
        <begin position="131"/>
        <end position="157"/>
    </location>
</feature>
<protein>
    <recommendedName>
        <fullName evidence="4">Protein kinase domain-containing protein</fullName>
    </recommendedName>
</protein>
<evidence type="ECO:0000256" key="1">
    <source>
        <dbReference type="SAM" id="MobiDB-lite"/>
    </source>
</evidence>
<proteinExistence type="predicted"/>
<name>A0A1F7X595_9BACT</name>
<evidence type="ECO:0000313" key="2">
    <source>
        <dbReference type="EMBL" id="OGM10053.1"/>
    </source>
</evidence>
<feature type="compositionally biased region" description="Low complexity" evidence="1">
    <location>
        <begin position="137"/>
        <end position="157"/>
    </location>
</feature>
<dbReference type="EMBL" id="MGFR01000001">
    <property type="protein sequence ID" value="OGM10053.1"/>
    <property type="molecule type" value="Genomic_DNA"/>
</dbReference>
<dbReference type="SUPFAM" id="SSF56112">
    <property type="entry name" value="Protein kinase-like (PK-like)"/>
    <property type="match status" value="1"/>
</dbReference>
<accession>A0A1F7X595</accession>
<evidence type="ECO:0008006" key="4">
    <source>
        <dbReference type="Google" id="ProtNLM"/>
    </source>
</evidence>
<dbReference type="Proteomes" id="UP000176778">
    <property type="component" value="Unassembled WGS sequence"/>
</dbReference>
<organism evidence="2 3">
    <name type="scientific">Candidatus Woesebacteria bacterium RBG_13_46_13</name>
    <dbReference type="NCBI Taxonomy" id="1802479"/>
    <lineage>
        <taxon>Bacteria</taxon>
        <taxon>Candidatus Woeseibacteriota</taxon>
    </lineage>
</organism>
<dbReference type="InterPro" id="IPR011009">
    <property type="entry name" value="Kinase-like_dom_sf"/>
</dbReference>
<feature type="compositionally biased region" description="Low complexity" evidence="1">
    <location>
        <begin position="94"/>
        <end position="109"/>
    </location>
</feature>
<dbReference type="Gene3D" id="1.10.510.10">
    <property type="entry name" value="Transferase(Phosphotransferase) domain 1"/>
    <property type="match status" value="1"/>
</dbReference>
<gene>
    <name evidence="2" type="ORF">A2Y68_01200</name>
</gene>
<feature type="compositionally biased region" description="Basic and acidic residues" evidence="1">
    <location>
        <begin position="76"/>
        <end position="88"/>
    </location>
</feature>
<dbReference type="STRING" id="1802479.A2Y68_01200"/>
<feature type="region of interest" description="Disordered" evidence="1">
    <location>
        <begin position="54"/>
        <end position="109"/>
    </location>
</feature>
<dbReference type="AlphaFoldDB" id="A0A1F7X595"/>
<sequence>MLPRKYQKGFADPLSLFALGFLVISLFVGTAVVSNPNFTLDIRERARVVEDEGLTGLVRRSTPTPTRAPTPTPSRSAEDARTERKEAQLEVGLPTSTPISTTTPSTSTTTPYCSRFNQEDCLYGCEPSSSGGNCKSAPATPTPTTRTTSPTPTTALTPTPTPYCSRFNQEDCLYGCEPTTYGGTCKTKTFTPTPTTPLTPTPTPYCSRFFNDNCIYGCEPTSSGGSCKTAAATPTLTPTPTTGTTPLAIATPTPAVSSSPYCSSQAVRDCLYGCNPSLSGGTCKTAAEATPTPTPAITPAPDQYATAAFAAPENTVGEQIMADLNYVLFSDTSTLGTRLWAAADAITLGGLTNYGRTYAEVNQEQPQASYLQRSFSSEGLGASARLGGTLVGEFGGGAVALDALAGGTASLQAYTAVQTTVQTTLANAPSWVVPALRYGTVIAGNYGVYQGIRACQQDPGSDLCAATIVSGQLGLLDDLARETGTVVEDVGRAATRYVTRTIEEAQVAYAFNQDFVRATGLGADDVTSPLDDVLPPPNSIDPDVVPPLQTATDSLPETVTVQGTDEVITLREQIGSSGRQGSAYLGTRCTGETCVVKLFNTTEAGFEPANARQLQIMAEFATPEQITSGIPLPEYYGAVVDQQGQQIGYAMEYIQGSTLRDVIEAQGGQLTYQQATDVFDAVYTFEERTALPHGDISNYWYEGQIPHNLNTRNIMVTDAGRVVLIDPAGTALDVSPDPMSSAEFIDQEISNLRVWVQNLVQR</sequence>
<evidence type="ECO:0000313" key="3">
    <source>
        <dbReference type="Proteomes" id="UP000176778"/>
    </source>
</evidence>
<comment type="caution">
    <text evidence="2">The sequence shown here is derived from an EMBL/GenBank/DDBJ whole genome shotgun (WGS) entry which is preliminary data.</text>
</comment>